<protein>
    <submittedName>
        <fullName evidence="2">Uncharacterized protein</fullName>
    </submittedName>
</protein>
<proteinExistence type="predicted"/>
<organism evidence="2 3">
    <name type="scientific">Alistipes onderdonkii</name>
    <dbReference type="NCBI Taxonomy" id="328813"/>
    <lineage>
        <taxon>Bacteria</taxon>
        <taxon>Pseudomonadati</taxon>
        <taxon>Bacteroidota</taxon>
        <taxon>Bacteroidia</taxon>
        <taxon>Bacteroidales</taxon>
        <taxon>Rikenellaceae</taxon>
        <taxon>Alistipes</taxon>
    </lineage>
</organism>
<dbReference type="EMBL" id="NFHB01000003">
    <property type="protein sequence ID" value="OUN04025.1"/>
    <property type="molecule type" value="Genomic_DNA"/>
</dbReference>
<comment type="caution">
    <text evidence="2">The sequence shown here is derived from an EMBL/GenBank/DDBJ whole genome shotgun (WGS) entry which is preliminary data.</text>
</comment>
<reference evidence="3" key="1">
    <citation type="submission" date="2017-04" db="EMBL/GenBank/DDBJ databases">
        <title>Function of individual gut microbiota members based on whole genome sequencing of pure cultures obtained from chicken caecum.</title>
        <authorList>
            <person name="Medvecky M."/>
            <person name="Cejkova D."/>
            <person name="Polansky O."/>
            <person name="Karasova D."/>
            <person name="Kubasova T."/>
            <person name="Cizek A."/>
            <person name="Rychlik I."/>
        </authorList>
    </citation>
    <scope>NUCLEOTIDE SEQUENCE [LARGE SCALE GENOMIC DNA]</scope>
    <source>
        <strain evidence="3">An90</strain>
    </source>
</reference>
<dbReference type="OrthoDB" id="1003917at2"/>
<name>A0A1Y3QY62_9BACT</name>
<dbReference type="Proteomes" id="UP000195772">
    <property type="component" value="Unassembled WGS sequence"/>
</dbReference>
<feature type="region of interest" description="Disordered" evidence="1">
    <location>
        <begin position="33"/>
        <end position="55"/>
    </location>
</feature>
<evidence type="ECO:0000313" key="2">
    <source>
        <dbReference type="EMBL" id="OUN04025.1"/>
    </source>
</evidence>
<gene>
    <name evidence="2" type="ORF">B5G41_06075</name>
</gene>
<sequence>MNSIILIAACAVCLDQLFFRRRLASYVVDNLKGPKKKHTGHNAAPHTPNAGTAPRQTPEILVSKSYRCGLERTGADIGTAPAGGDAIFAPASEEKSAMQGWNTLVVRPSIGEDGELSEPEAPAGARFPLPALPARAELRDAEVHAMLGELDFGEGAVMGDATAEERQAIANFDIRAFA</sequence>
<dbReference type="AlphaFoldDB" id="A0A1Y3QY62"/>
<accession>A0A1Y3QY62</accession>
<evidence type="ECO:0000313" key="3">
    <source>
        <dbReference type="Proteomes" id="UP000195772"/>
    </source>
</evidence>
<evidence type="ECO:0000256" key="1">
    <source>
        <dbReference type="SAM" id="MobiDB-lite"/>
    </source>
</evidence>